<dbReference type="EMBL" id="JAKUDL010000002">
    <property type="protein sequence ID" value="MCH4294209.1"/>
    <property type="molecule type" value="Genomic_DNA"/>
</dbReference>
<evidence type="ECO:0000313" key="1">
    <source>
        <dbReference type="EMBL" id="MCH4294209.1"/>
    </source>
</evidence>
<keyword evidence="2" id="KW-1185">Reference proteome</keyword>
<accession>A0AAJ1BI20</accession>
<protein>
    <submittedName>
        <fullName evidence="1">Uncharacterized protein</fullName>
    </submittedName>
</protein>
<dbReference type="Proteomes" id="UP001297581">
    <property type="component" value="Unassembled WGS sequence"/>
</dbReference>
<comment type="caution">
    <text evidence="1">The sequence shown here is derived from an EMBL/GenBank/DDBJ whole genome shotgun (WGS) entry which is preliminary data.</text>
</comment>
<sequence>MEKISLKLKLTAVALIGIIFHPVFSKADEIDYDKYNSVLPKSYSVVIGSCSYPVFGKKEGITLQECKDDYIKPHFDEYHRKDDCDVHSGLAPHRVVLIEKEVKEGQTAFYVAREYCDDGAIQVYNSSYAFYRAWTPTDAKSCPPDEFIEYTHGRDVDGDGQPDQCYNPNDFVRAREKVPTVCDFETAYSLSSDDEAKLKKAAEDALKLLEEVESDLRSPNSTNSCRLNGLAQLIGVPDYTSTHFLSLSKFMLKRSSSIKNELNKLVNDVTGTRSPRYLVTDNEIALKYGFVGSHCRASNKYPFIDNEIVFADYILSSYNGNISFFNKGVPDLRKTLIHEIHHSKRGVHEKNRTLEWHYDFFNDDLNVFRRLVENPKFGSDAFFERFTRNPYHYIWMLEAMKCS</sequence>
<organism evidence="1 2">
    <name type="scientific">Shewanella zhuhaiensis</name>
    <dbReference type="NCBI Taxonomy" id="2919576"/>
    <lineage>
        <taxon>Bacteria</taxon>
        <taxon>Pseudomonadati</taxon>
        <taxon>Pseudomonadota</taxon>
        <taxon>Gammaproteobacteria</taxon>
        <taxon>Alteromonadales</taxon>
        <taxon>Shewanellaceae</taxon>
        <taxon>Shewanella</taxon>
    </lineage>
</organism>
<dbReference type="AlphaFoldDB" id="A0AAJ1BI20"/>
<gene>
    <name evidence="1" type="ORF">MJ923_07810</name>
</gene>
<name>A0AAJ1BI20_9GAMM</name>
<evidence type="ECO:0000313" key="2">
    <source>
        <dbReference type="Proteomes" id="UP001297581"/>
    </source>
</evidence>
<dbReference type="RefSeq" id="WP_240590600.1">
    <property type="nucleotide sequence ID" value="NZ_JAKUDL010000002.1"/>
</dbReference>
<reference evidence="1 2" key="1">
    <citation type="submission" date="2022-02" db="EMBL/GenBank/DDBJ databases">
        <title>The genome sequence of Shewanella sp. 3B26.</title>
        <authorList>
            <person name="Du J."/>
        </authorList>
    </citation>
    <scope>NUCLEOTIDE SEQUENCE [LARGE SCALE GENOMIC DNA]</scope>
    <source>
        <strain evidence="1 2">3B26</strain>
    </source>
</reference>
<proteinExistence type="predicted"/>